<accession>A0A1Y1S0T7</accession>
<proteinExistence type="predicted"/>
<gene>
    <name evidence="3" type="ORF">B4O97_06675</name>
</gene>
<name>A0A1Y1S0T7_9SPIO</name>
<feature type="region of interest" description="Disordered" evidence="1">
    <location>
        <begin position="79"/>
        <end position="106"/>
    </location>
</feature>
<sequence length="106" mass="12137">MQKESYRWFSNRKCRYYPCHKGIEEINCLFCFCPLYWFPDCGGSYTLTEDGVKDCSPCIKPHVPGGYDEILEEISARIKNGSASKASRQKQEPEAGDEDSPSHMED</sequence>
<organism evidence="3 4">
    <name type="scientific">Marispirochaeta aestuarii</name>
    <dbReference type="NCBI Taxonomy" id="1963862"/>
    <lineage>
        <taxon>Bacteria</taxon>
        <taxon>Pseudomonadati</taxon>
        <taxon>Spirochaetota</taxon>
        <taxon>Spirochaetia</taxon>
        <taxon>Spirochaetales</taxon>
        <taxon>Spirochaetaceae</taxon>
        <taxon>Marispirochaeta</taxon>
    </lineage>
</organism>
<evidence type="ECO:0000256" key="1">
    <source>
        <dbReference type="SAM" id="MobiDB-lite"/>
    </source>
</evidence>
<dbReference type="EMBL" id="MWQY01000006">
    <property type="protein sequence ID" value="ORC36269.1"/>
    <property type="molecule type" value="Genomic_DNA"/>
</dbReference>
<reference evidence="3 4" key="1">
    <citation type="submission" date="2017-03" db="EMBL/GenBank/DDBJ databases">
        <title>Draft Genome sequence of Marispirochaeta sp. strain JC444.</title>
        <authorList>
            <person name="Shivani Y."/>
            <person name="Subhash Y."/>
            <person name="Sasikala C."/>
            <person name="Ramana C."/>
        </authorList>
    </citation>
    <scope>NUCLEOTIDE SEQUENCE [LARGE SCALE GENOMIC DNA]</scope>
    <source>
        <strain evidence="3 4">JC444</strain>
    </source>
</reference>
<comment type="caution">
    <text evidence="3">The sequence shown here is derived from an EMBL/GenBank/DDBJ whole genome shotgun (WGS) entry which is preliminary data.</text>
</comment>
<dbReference type="Pfam" id="PF04071">
    <property type="entry name" value="zf-like"/>
    <property type="match status" value="1"/>
</dbReference>
<protein>
    <recommendedName>
        <fullName evidence="2">Cysteine-rich small domain-containing protein</fullName>
    </recommendedName>
</protein>
<evidence type="ECO:0000313" key="3">
    <source>
        <dbReference type="EMBL" id="ORC36269.1"/>
    </source>
</evidence>
<dbReference type="OrthoDB" id="9799337at2"/>
<feature type="domain" description="Cysteine-rich small" evidence="2">
    <location>
        <begin position="7"/>
        <end position="80"/>
    </location>
</feature>
<keyword evidence="4" id="KW-1185">Reference proteome</keyword>
<dbReference type="Proteomes" id="UP000192343">
    <property type="component" value="Unassembled WGS sequence"/>
</dbReference>
<dbReference type="InterPro" id="IPR007212">
    <property type="entry name" value="Zf-like"/>
</dbReference>
<dbReference type="AlphaFoldDB" id="A0A1Y1S0T7"/>
<evidence type="ECO:0000313" key="4">
    <source>
        <dbReference type="Proteomes" id="UP000192343"/>
    </source>
</evidence>
<evidence type="ECO:0000259" key="2">
    <source>
        <dbReference type="Pfam" id="PF04071"/>
    </source>
</evidence>
<dbReference type="STRING" id="1963862.B4O97_06675"/>
<dbReference type="RefSeq" id="WP_083049413.1">
    <property type="nucleotide sequence ID" value="NZ_MWQY01000006.1"/>
</dbReference>